<keyword evidence="2" id="KW-1185">Reference proteome</keyword>
<dbReference type="AlphaFoldDB" id="A0A0S4LS60"/>
<accession>A0A0S4LS60</accession>
<name>A0A0S4LS60_9BACT</name>
<sequence>MGLLSLTQELQQLPNLTEPKRADHSVSIE</sequence>
<gene>
    <name evidence="1" type="ORF">COMA2_50245</name>
</gene>
<proteinExistence type="predicted"/>
<organism evidence="1 2">
    <name type="scientific">Candidatus Nitrospira nitrificans</name>
    <dbReference type="NCBI Taxonomy" id="1742973"/>
    <lineage>
        <taxon>Bacteria</taxon>
        <taxon>Pseudomonadati</taxon>
        <taxon>Nitrospirota</taxon>
        <taxon>Nitrospiria</taxon>
        <taxon>Nitrospirales</taxon>
        <taxon>Nitrospiraceae</taxon>
        <taxon>Nitrospira</taxon>
    </lineage>
</organism>
<protein>
    <submittedName>
        <fullName evidence="1">Uncharacterized protein</fullName>
    </submittedName>
</protein>
<evidence type="ECO:0000313" key="1">
    <source>
        <dbReference type="EMBL" id="CUS38742.1"/>
    </source>
</evidence>
<evidence type="ECO:0000313" key="2">
    <source>
        <dbReference type="Proteomes" id="UP000198736"/>
    </source>
</evidence>
<dbReference type="Proteomes" id="UP000198736">
    <property type="component" value="Unassembled WGS sequence"/>
</dbReference>
<reference evidence="2" key="1">
    <citation type="submission" date="2015-10" db="EMBL/GenBank/DDBJ databases">
        <authorList>
            <person name="Luecker S."/>
            <person name="Luecker S."/>
        </authorList>
    </citation>
    <scope>NUCLEOTIDE SEQUENCE [LARGE SCALE GENOMIC DNA]</scope>
</reference>
<dbReference type="EMBL" id="CZPZ01000032">
    <property type="protein sequence ID" value="CUS38742.1"/>
    <property type="molecule type" value="Genomic_DNA"/>
</dbReference>